<feature type="transmembrane region" description="Helical" evidence="8">
    <location>
        <begin position="157"/>
        <end position="183"/>
    </location>
</feature>
<sequence>MAIDSYSVGVIQTEQGNQDEQTKDSGSSRSIGPGDVISLDQVDLALAAKMNLVNDTIDRIGFTRYHAKLFFLNGFGYGVDSLLLFLMSISAEQVVAQYPPKFTRGAQLGFYLALLVGALFWGSTADVIGRKWAFNFSLLISAVFAITAGAAPNYAIWAIFVAISAFGSGGNLVLDTTVFLEYLPSNKQWLLTLLAGWWGIGQTVAGLVAWGFMANYSCPLDGSIPCTNSNNMGWRYLFYTCGALVFVLSIARVLVIRFHETPKFLLCQGNDEAVVKTLQDLAEKHSRVCNLTLDQLQRCGQINSAHAQSKVSFSEVVLHIRGLFATQKMVLSTSLVWISWAMIGLGYALYYVYLPEYLASRDASTGESSADVTWRNYAITNLCAIPGPIIAAGMCEMPILGRKGTMALGAFATMAFFFGYTTVRTGAENLGFSCAISVTINIYYATLYAYTVEVLPSAHRGTGNGIAVALNRLMGMVSALIGAFTSTSSSVPIYVCAALLGFCGILAMIFPLESRGRRSI</sequence>
<reference evidence="10" key="1">
    <citation type="journal article" date="2023" name="IMA Fungus">
        <title>Comparative genomic study of the Penicillium genus elucidates a diverse pangenome and 15 lateral gene transfer events.</title>
        <authorList>
            <person name="Petersen C."/>
            <person name="Sorensen T."/>
            <person name="Nielsen M.R."/>
            <person name="Sondergaard T.E."/>
            <person name="Sorensen J.L."/>
            <person name="Fitzpatrick D.A."/>
            <person name="Frisvad J.C."/>
            <person name="Nielsen K.L."/>
        </authorList>
    </citation>
    <scope>NUCLEOTIDE SEQUENCE</scope>
    <source>
        <strain evidence="10">IBT 15450</strain>
    </source>
</reference>
<evidence type="ECO:0000313" key="10">
    <source>
        <dbReference type="EMBL" id="KAJ6047329.1"/>
    </source>
</evidence>
<evidence type="ECO:0000256" key="7">
    <source>
        <dbReference type="SAM" id="MobiDB-lite"/>
    </source>
</evidence>
<feature type="transmembrane region" description="Helical" evidence="8">
    <location>
        <begin position="108"/>
        <end position="125"/>
    </location>
</feature>
<dbReference type="InterPro" id="IPR011701">
    <property type="entry name" value="MFS"/>
</dbReference>
<dbReference type="Pfam" id="PF07690">
    <property type="entry name" value="MFS_1"/>
    <property type="match status" value="1"/>
</dbReference>
<gene>
    <name evidence="10" type="ORF">N7460_003476</name>
</gene>
<evidence type="ECO:0000256" key="6">
    <source>
        <dbReference type="ARBA" id="ARBA00023136"/>
    </source>
</evidence>
<evidence type="ECO:0000256" key="5">
    <source>
        <dbReference type="ARBA" id="ARBA00022989"/>
    </source>
</evidence>
<dbReference type="EMBL" id="JAQJZL010000003">
    <property type="protein sequence ID" value="KAJ6047329.1"/>
    <property type="molecule type" value="Genomic_DNA"/>
</dbReference>
<feature type="domain" description="Major facilitator superfamily (MFS) profile" evidence="9">
    <location>
        <begin position="62"/>
        <end position="515"/>
    </location>
</feature>
<dbReference type="GO" id="GO:0022857">
    <property type="term" value="F:transmembrane transporter activity"/>
    <property type="evidence" value="ECO:0007669"/>
    <property type="project" value="InterPro"/>
</dbReference>
<feature type="transmembrane region" description="Helical" evidence="8">
    <location>
        <begin position="233"/>
        <end position="255"/>
    </location>
</feature>
<feature type="transmembrane region" description="Helical" evidence="8">
    <location>
        <begin position="429"/>
        <end position="450"/>
    </location>
</feature>
<feature type="region of interest" description="Disordered" evidence="7">
    <location>
        <begin position="14"/>
        <end position="34"/>
    </location>
</feature>
<keyword evidence="4 8" id="KW-0812">Transmembrane</keyword>
<keyword evidence="3" id="KW-0813">Transport</keyword>
<dbReference type="PANTHER" id="PTHR23511">
    <property type="entry name" value="SYNAPTIC VESICLE GLYCOPROTEIN 2"/>
    <property type="match status" value="1"/>
</dbReference>
<dbReference type="Proteomes" id="UP001219568">
    <property type="component" value="Unassembled WGS sequence"/>
</dbReference>
<evidence type="ECO:0000256" key="4">
    <source>
        <dbReference type="ARBA" id="ARBA00022692"/>
    </source>
</evidence>
<proteinExistence type="inferred from homology"/>
<evidence type="ECO:0000256" key="1">
    <source>
        <dbReference type="ARBA" id="ARBA00004141"/>
    </source>
</evidence>
<feature type="transmembrane region" description="Helical" evidence="8">
    <location>
        <begin position="69"/>
        <end position="88"/>
    </location>
</feature>
<dbReference type="CDD" id="cd17316">
    <property type="entry name" value="MFS_SV2_like"/>
    <property type="match status" value="1"/>
</dbReference>
<dbReference type="AlphaFoldDB" id="A0AAD6NAV8"/>
<dbReference type="InterPro" id="IPR036259">
    <property type="entry name" value="MFS_trans_sf"/>
</dbReference>
<evidence type="ECO:0000313" key="11">
    <source>
        <dbReference type="Proteomes" id="UP001219568"/>
    </source>
</evidence>
<dbReference type="GO" id="GO:0016020">
    <property type="term" value="C:membrane"/>
    <property type="evidence" value="ECO:0007669"/>
    <property type="project" value="UniProtKB-SubCell"/>
</dbReference>
<keyword evidence="5 8" id="KW-1133">Transmembrane helix</keyword>
<protein>
    <submittedName>
        <fullName evidence="10">Membrane transporter</fullName>
    </submittedName>
</protein>
<feature type="compositionally biased region" description="Polar residues" evidence="7">
    <location>
        <begin position="14"/>
        <end position="30"/>
    </location>
</feature>
<comment type="caution">
    <text evidence="10">The sequence shown here is derived from an EMBL/GenBank/DDBJ whole genome shotgun (WGS) entry which is preliminary data.</text>
</comment>
<dbReference type="PANTHER" id="PTHR23511:SF4">
    <property type="entry name" value="MAJOR FACILITATOR SUPERFAMILY (MFS) PROFILE DOMAIN-CONTAINING PROTEIN"/>
    <property type="match status" value="1"/>
</dbReference>
<keyword evidence="6 8" id="KW-0472">Membrane</keyword>
<accession>A0AAD6NAV8</accession>
<dbReference type="InterPro" id="IPR020846">
    <property type="entry name" value="MFS_dom"/>
</dbReference>
<evidence type="ECO:0000256" key="3">
    <source>
        <dbReference type="ARBA" id="ARBA00022448"/>
    </source>
</evidence>
<dbReference type="SUPFAM" id="SSF103473">
    <property type="entry name" value="MFS general substrate transporter"/>
    <property type="match status" value="1"/>
</dbReference>
<feature type="transmembrane region" description="Helical" evidence="8">
    <location>
        <begin position="491"/>
        <end position="512"/>
    </location>
</feature>
<feature type="transmembrane region" description="Helical" evidence="8">
    <location>
        <begin position="406"/>
        <end position="423"/>
    </location>
</feature>
<keyword evidence="11" id="KW-1185">Reference proteome</keyword>
<feature type="transmembrane region" description="Helical" evidence="8">
    <location>
        <begin position="329"/>
        <end position="354"/>
    </location>
</feature>
<dbReference type="PROSITE" id="PS50850">
    <property type="entry name" value="MFS"/>
    <property type="match status" value="1"/>
</dbReference>
<dbReference type="Gene3D" id="1.20.1250.20">
    <property type="entry name" value="MFS general substrate transporter like domains"/>
    <property type="match status" value="1"/>
</dbReference>
<evidence type="ECO:0000256" key="2">
    <source>
        <dbReference type="ARBA" id="ARBA00008335"/>
    </source>
</evidence>
<feature type="transmembrane region" description="Helical" evidence="8">
    <location>
        <begin position="190"/>
        <end position="213"/>
    </location>
</feature>
<organism evidence="10 11">
    <name type="scientific">Penicillium canescens</name>
    <dbReference type="NCBI Taxonomy" id="5083"/>
    <lineage>
        <taxon>Eukaryota</taxon>
        <taxon>Fungi</taxon>
        <taxon>Dikarya</taxon>
        <taxon>Ascomycota</taxon>
        <taxon>Pezizomycotina</taxon>
        <taxon>Eurotiomycetes</taxon>
        <taxon>Eurotiomycetidae</taxon>
        <taxon>Eurotiales</taxon>
        <taxon>Aspergillaceae</taxon>
        <taxon>Penicillium</taxon>
    </lineage>
</organism>
<evidence type="ECO:0000256" key="8">
    <source>
        <dbReference type="SAM" id="Phobius"/>
    </source>
</evidence>
<feature type="transmembrane region" description="Helical" evidence="8">
    <location>
        <begin position="132"/>
        <end position="151"/>
    </location>
</feature>
<dbReference type="FunFam" id="1.20.1250.20:FF:000171">
    <property type="entry name" value="MFS general substrate transporter"/>
    <property type="match status" value="1"/>
</dbReference>
<comment type="similarity">
    <text evidence="2">Belongs to the major facilitator superfamily.</text>
</comment>
<name>A0AAD6NAV8_PENCN</name>
<evidence type="ECO:0000259" key="9">
    <source>
        <dbReference type="PROSITE" id="PS50850"/>
    </source>
</evidence>
<comment type="subcellular location">
    <subcellularLocation>
        <location evidence="1">Membrane</location>
        <topology evidence="1">Multi-pass membrane protein</topology>
    </subcellularLocation>
</comment>
<reference evidence="10" key="2">
    <citation type="submission" date="2023-01" db="EMBL/GenBank/DDBJ databases">
        <authorList>
            <person name="Petersen C."/>
        </authorList>
    </citation>
    <scope>NUCLEOTIDE SEQUENCE</scope>
    <source>
        <strain evidence="10">IBT 15450</strain>
    </source>
</reference>